<evidence type="ECO:0000256" key="2">
    <source>
        <dbReference type="SAM" id="Phobius"/>
    </source>
</evidence>
<proteinExistence type="predicted"/>
<keyword evidence="2" id="KW-0812">Transmembrane</keyword>
<name>A0A859I9Y3_9MOLU</name>
<protein>
    <submittedName>
        <fullName evidence="3">Uncharacterized protein</fullName>
    </submittedName>
</protein>
<accession>A0A859I9Y3</accession>
<evidence type="ECO:0000313" key="4">
    <source>
        <dbReference type="Proteomes" id="UP000509122"/>
    </source>
</evidence>
<sequence>MNNAKRKKSFYLKVSKLYLLISLLFFILNITYVFATTNKETQTYTSSSRAYKPHNEGEEKQLDWENPNTWDKVYDSNNKQISKRYFKEGSDEDNKQVNWDHDKTWDKTYYDGNFAEEVQAEEYILTERHYTSNSKEYKKIVNWNHDKTYDIELKIINNRPYKLNKRSYLNDNKEINWKSPNTWNRTLDDNSGHTLEQRHFKTSEDDIYWEHKETWNKEYQDNEMTKQTFFNSDGSEKTTSYSSSSEDDDSSMNVDLADGDASMDVNSEDDGGFVPLYSFGNKDDNVVITFVDDSKKEVLEQDENNNIKKQIRYTIEDDKKVDWENDETYDAEYDENNIKISETHYLRDSENEDEQKPIDYKKSWFFIPKSATTTIEETIEEGNPTVTLITVNNLITKKTTKTTIVGDEVRQSEITKEEDETTEVDKKDETTEENNEPVVPANTQSPEKEPQTKLTPKIVMGVLVTTIVVSLIYVYVKREQLFKK</sequence>
<evidence type="ECO:0000313" key="3">
    <source>
        <dbReference type="EMBL" id="QKX95606.1"/>
    </source>
</evidence>
<dbReference type="AlphaFoldDB" id="A0A859I9Y3"/>
<gene>
    <name evidence="3" type="ORF">RP166_6450</name>
</gene>
<organism evidence="3 4">
    <name type="scientific">Rapeseed phyllody phytoplasma</name>
    <dbReference type="NCBI Taxonomy" id="2490543"/>
    <lineage>
        <taxon>Bacteria</taxon>
        <taxon>Bacillati</taxon>
        <taxon>Mycoplasmatota</taxon>
        <taxon>Mollicutes</taxon>
        <taxon>Acholeplasmatales</taxon>
        <taxon>Acholeplasmataceae</taxon>
        <taxon>Candidatus Phytoplasma</taxon>
        <taxon>16SrI (Aster yellows group)</taxon>
    </lineage>
</organism>
<evidence type="ECO:0000256" key="1">
    <source>
        <dbReference type="SAM" id="MobiDB-lite"/>
    </source>
</evidence>
<keyword evidence="2" id="KW-1133">Transmembrane helix</keyword>
<dbReference type="EMBL" id="CP055264">
    <property type="protein sequence ID" value="QKX95606.1"/>
    <property type="molecule type" value="Genomic_DNA"/>
</dbReference>
<reference evidence="3 4" key="1">
    <citation type="submission" date="2020-06" db="EMBL/GenBank/DDBJ databases">
        <title>Complete genome sequence of Candidatus Phytoplasma asteris RP166.</title>
        <authorList>
            <person name="Cho S.-T."/>
            <person name="Zwolinska A."/>
            <person name="Huang W."/>
            <person name="Wouters R."/>
            <person name="Hogenhout S.A."/>
            <person name="Kuo C.-H."/>
        </authorList>
    </citation>
    <scope>NUCLEOTIDE SEQUENCE [LARGE SCALE GENOMIC DNA]</scope>
    <source>
        <strain evidence="3">RP166</strain>
    </source>
</reference>
<feature type="region of interest" description="Disordered" evidence="1">
    <location>
        <begin position="409"/>
        <end position="452"/>
    </location>
</feature>
<dbReference type="KEGG" id="rphy:RP166_6450"/>
<feature type="transmembrane region" description="Helical" evidence="2">
    <location>
        <begin position="458"/>
        <end position="476"/>
    </location>
</feature>
<feature type="region of interest" description="Disordered" evidence="1">
    <location>
        <begin position="227"/>
        <end position="262"/>
    </location>
</feature>
<dbReference type="Proteomes" id="UP000509122">
    <property type="component" value="Chromosome"/>
</dbReference>
<keyword evidence="2" id="KW-0472">Membrane</keyword>